<dbReference type="EMBL" id="HADW01019733">
    <property type="protein sequence ID" value="SBP21133.1"/>
    <property type="molecule type" value="Transcribed_RNA"/>
</dbReference>
<reference evidence="1" key="2">
    <citation type="submission" date="2016-06" db="EMBL/GenBank/DDBJ databases">
        <title>The genome of a short-lived fish provides insights into sex chromosome evolution and the genetic control of aging.</title>
        <authorList>
            <person name="Reichwald K."/>
            <person name="Felder M."/>
            <person name="Petzold A."/>
            <person name="Koch P."/>
            <person name="Groth M."/>
            <person name="Platzer M."/>
        </authorList>
    </citation>
    <scope>NUCLEOTIDE SEQUENCE</scope>
    <source>
        <tissue evidence="1">Brain</tissue>
    </source>
</reference>
<gene>
    <name evidence="1" type="primary">Nfu_g_1_008835</name>
</gene>
<sequence length="46" mass="5552">LMTSFCCPKIELFRIWIRLPEYLRAVENIHVFNSRLKTHLCNLAFN</sequence>
<protein>
    <submittedName>
        <fullName evidence="1">Uncharacterized protein</fullName>
    </submittedName>
</protein>
<feature type="non-terminal residue" evidence="1">
    <location>
        <position position="46"/>
    </location>
</feature>
<accession>A0A1A7XSY3</accession>
<name>A0A1A7XSY3_9TELE</name>
<evidence type="ECO:0000313" key="1">
    <source>
        <dbReference type="EMBL" id="SBP21133.1"/>
    </source>
</evidence>
<feature type="non-terminal residue" evidence="1">
    <location>
        <position position="1"/>
    </location>
</feature>
<reference evidence="1" key="1">
    <citation type="submission" date="2016-05" db="EMBL/GenBank/DDBJ databases">
        <authorList>
            <person name="Lavstsen T."/>
            <person name="Jespersen J.S."/>
        </authorList>
    </citation>
    <scope>NUCLEOTIDE SEQUENCE</scope>
    <source>
        <tissue evidence="1">Brain</tissue>
    </source>
</reference>
<dbReference type="AlphaFoldDB" id="A0A1A7XSY3"/>
<proteinExistence type="predicted"/>
<organism evidence="1">
    <name type="scientific">Iconisemion striatum</name>
    <dbReference type="NCBI Taxonomy" id="60296"/>
    <lineage>
        <taxon>Eukaryota</taxon>
        <taxon>Metazoa</taxon>
        <taxon>Chordata</taxon>
        <taxon>Craniata</taxon>
        <taxon>Vertebrata</taxon>
        <taxon>Euteleostomi</taxon>
        <taxon>Actinopterygii</taxon>
        <taxon>Neopterygii</taxon>
        <taxon>Teleostei</taxon>
        <taxon>Neoteleostei</taxon>
        <taxon>Acanthomorphata</taxon>
        <taxon>Ovalentaria</taxon>
        <taxon>Atherinomorphae</taxon>
        <taxon>Cyprinodontiformes</taxon>
        <taxon>Nothobranchiidae</taxon>
        <taxon>Iconisemion</taxon>
    </lineage>
</organism>